<proteinExistence type="predicted"/>
<comment type="caution">
    <text evidence="1">The sequence shown here is derived from an EMBL/GenBank/DDBJ whole genome shotgun (WGS) entry which is preliminary data.</text>
</comment>
<gene>
    <name evidence="1" type="ORF">CDAR_227591</name>
</gene>
<keyword evidence="2" id="KW-1185">Reference proteome</keyword>
<name>A0AAV4UM75_9ARAC</name>
<reference evidence="1 2" key="1">
    <citation type="submission" date="2021-06" db="EMBL/GenBank/DDBJ databases">
        <title>Caerostris darwini draft genome.</title>
        <authorList>
            <person name="Kono N."/>
            <person name="Arakawa K."/>
        </authorList>
    </citation>
    <scope>NUCLEOTIDE SEQUENCE [LARGE SCALE GENOMIC DNA]</scope>
</reference>
<protein>
    <submittedName>
        <fullName evidence="1">Uncharacterized protein</fullName>
    </submittedName>
</protein>
<organism evidence="1 2">
    <name type="scientific">Caerostris darwini</name>
    <dbReference type="NCBI Taxonomy" id="1538125"/>
    <lineage>
        <taxon>Eukaryota</taxon>
        <taxon>Metazoa</taxon>
        <taxon>Ecdysozoa</taxon>
        <taxon>Arthropoda</taxon>
        <taxon>Chelicerata</taxon>
        <taxon>Arachnida</taxon>
        <taxon>Araneae</taxon>
        <taxon>Araneomorphae</taxon>
        <taxon>Entelegynae</taxon>
        <taxon>Araneoidea</taxon>
        <taxon>Araneidae</taxon>
        <taxon>Caerostris</taxon>
    </lineage>
</organism>
<sequence>MHFIYSTLTTNKYLDTYANDDICGPESSVISAAAFRHLETSDVVIDAFYRQVNLPTERILPKLLGRHGASDSLRYVSFSNNRQHEGWTVESMPGKSFHKGAA</sequence>
<evidence type="ECO:0000313" key="1">
    <source>
        <dbReference type="EMBL" id="GIY58816.1"/>
    </source>
</evidence>
<accession>A0AAV4UM75</accession>
<evidence type="ECO:0000313" key="2">
    <source>
        <dbReference type="Proteomes" id="UP001054837"/>
    </source>
</evidence>
<dbReference type="EMBL" id="BPLQ01011543">
    <property type="protein sequence ID" value="GIY58816.1"/>
    <property type="molecule type" value="Genomic_DNA"/>
</dbReference>
<dbReference type="AlphaFoldDB" id="A0AAV4UM75"/>
<dbReference type="Proteomes" id="UP001054837">
    <property type="component" value="Unassembled WGS sequence"/>
</dbReference>